<evidence type="ECO:0000313" key="2">
    <source>
        <dbReference type="Proteomes" id="UP000288216"/>
    </source>
</evidence>
<protein>
    <submittedName>
        <fullName evidence="1">Uncharacterized protein</fullName>
    </submittedName>
</protein>
<dbReference type="AlphaFoldDB" id="A0A401NUS1"/>
<accession>A0A401NUS1</accession>
<keyword evidence="2" id="KW-1185">Reference proteome</keyword>
<gene>
    <name evidence="1" type="ORF">scyTo_0000302</name>
</gene>
<reference evidence="1 2" key="1">
    <citation type="journal article" date="2018" name="Nat. Ecol. Evol.">
        <title>Shark genomes provide insights into elasmobranch evolution and the origin of vertebrates.</title>
        <authorList>
            <person name="Hara Y"/>
            <person name="Yamaguchi K"/>
            <person name="Onimaru K"/>
            <person name="Kadota M"/>
            <person name="Koyanagi M"/>
            <person name="Keeley SD"/>
            <person name="Tatsumi K"/>
            <person name="Tanaka K"/>
            <person name="Motone F"/>
            <person name="Kageyama Y"/>
            <person name="Nozu R"/>
            <person name="Adachi N"/>
            <person name="Nishimura O"/>
            <person name="Nakagawa R"/>
            <person name="Tanegashima C"/>
            <person name="Kiyatake I"/>
            <person name="Matsumoto R"/>
            <person name="Murakumo K"/>
            <person name="Nishida K"/>
            <person name="Terakita A"/>
            <person name="Kuratani S"/>
            <person name="Sato K"/>
            <person name="Hyodo S Kuraku.S."/>
        </authorList>
    </citation>
    <scope>NUCLEOTIDE SEQUENCE [LARGE SCALE GENOMIC DNA]</scope>
</reference>
<dbReference type="Proteomes" id="UP000288216">
    <property type="component" value="Unassembled WGS sequence"/>
</dbReference>
<comment type="caution">
    <text evidence="1">The sequence shown here is derived from an EMBL/GenBank/DDBJ whole genome shotgun (WGS) entry which is preliminary data.</text>
</comment>
<evidence type="ECO:0000313" key="1">
    <source>
        <dbReference type="EMBL" id="GCB64641.1"/>
    </source>
</evidence>
<organism evidence="1 2">
    <name type="scientific">Scyliorhinus torazame</name>
    <name type="common">Cloudy catshark</name>
    <name type="synonym">Catulus torazame</name>
    <dbReference type="NCBI Taxonomy" id="75743"/>
    <lineage>
        <taxon>Eukaryota</taxon>
        <taxon>Metazoa</taxon>
        <taxon>Chordata</taxon>
        <taxon>Craniata</taxon>
        <taxon>Vertebrata</taxon>
        <taxon>Chondrichthyes</taxon>
        <taxon>Elasmobranchii</taxon>
        <taxon>Galeomorphii</taxon>
        <taxon>Galeoidea</taxon>
        <taxon>Carcharhiniformes</taxon>
        <taxon>Scyliorhinidae</taxon>
        <taxon>Scyliorhinus</taxon>
    </lineage>
</organism>
<name>A0A401NUS1_SCYTO</name>
<dbReference type="EMBL" id="BFAA01000058">
    <property type="protein sequence ID" value="GCB64641.1"/>
    <property type="molecule type" value="Genomic_DNA"/>
</dbReference>
<proteinExistence type="predicted"/>
<sequence length="87" mass="10084">MLDEITTDLTSICWDERQNVILLEMQIMVVMPQNKRLDYYKLTHLTPPLGSKRAQGLVRTPTLSHLAELHKEHHRNGLKNVPDALQQ</sequence>